<feature type="region of interest" description="Disordered" evidence="1">
    <location>
        <begin position="155"/>
        <end position="181"/>
    </location>
</feature>
<evidence type="ECO:0000256" key="1">
    <source>
        <dbReference type="SAM" id="MobiDB-lite"/>
    </source>
</evidence>
<organism evidence="2 3">
    <name type="scientific">Vitis vinifera</name>
    <name type="common">Grape</name>
    <dbReference type="NCBI Taxonomy" id="29760"/>
    <lineage>
        <taxon>Eukaryota</taxon>
        <taxon>Viridiplantae</taxon>
        <taxon>Streptophyta</taxon>
        <taxon>Embryophyta</taxon>
        <taxon>Tracheophyta</taxon>
        <taxon>Spermatophyta</taxon>
        <taxon>Magnoliopsida</taxon>
        <taxon>eudicotyledons</taxon>
        <taxon>Gunneridae</taxon>
        <taxon>Pentapetalae</taxon>
        <taxon>rosids</taxon>
        <taxon>Vitales</taxon>
        <taxon>Vitaceae</taxon>
        <taxon>Viteae</taxon>
        <taxon>Vitis</taxon>
    </lineage>
</organism>
<feature type="non-terminal residue" evidence="2">
    <location>
        <position position="181"/>
    </location>
</feature>
<reference evidence="3" key="1">
    <citation type="journal article" date="2007" name="Nature">
        <title>The grapevine genome sequence suggests ancestral hexaploidization in major angiosperm phyla.</title>
        <authorList>
            <consortium name="The French-Italian Public Consortium for Grapevine Genome Characterization."/>
            <person name="Jaillon O."/>
            <person name="Aury J.-M."/>
            <person name="Noel B."/>
            <person name="Policriti A."/>
            <person name="Clepet C."/>
            <person name="Casagrande A."/>
            <person name="Choisne N."/>
            <person name="Aubourg S."/>
            <person name="Vitulo N."/>
            <person name="Jubin C."/>
            <person name="Vezzi A."/>
            <person name="Legeai F."/>
            <person name="Hugueney P."/>
            <person name="Dasilva C."/>
            <person name="Horner D."/>
            <person name="Mica E."/>
            <person name="Jublot D."/>
            <person name="Poulain J."/>
            <person name="Bruyere C."/>
            <person name="Billault A."/>
            <person name="Segurens B."/>
            <person name="Gouyvenoux M."/>
            <person name="Ugarte E."/>
            <person name="Cattonaro F."/>
            <person name="Anthouard V."/>
            <person name="Vico V."/>
            <person name="Del Fabbro C."/>
            <person name="Alaux M."/>
            <person name="Di Gaspero G."/>
            <person name="Dumas V."/>
            <person name="Felice N."/>
            <person name="Paillard S."/>
            <person name="Juman I."/>
            <person name="Moroldo M."/>
            <person name="Scalabrin S."/>
            <person name="Canaguier A."/>
            <person name="Le Clainche I."/>
            <person name="Malacrida G."/>
            <person name="Durand E."/>
            <person name="Pesole G."/>
            <person name="Laucou V."/>
            <person name="Chatelet P."/>
            <person name="Merdinoglu D."/>
            <person name="Delledonne M."/>
            <person name="Pezzotti M."/>
            <person name="Lecharny A."/>
            <person name="Scarpelli C."/>
            <person name="Artiguenave F."/>
            <person name="Pe M.E."/>
            <person name="Valle G."/>
            <person name="Morgante M."/>
            <person name="Caboche M."/>
            <person name="Adam-Blondon A.-F."/>
            <person name="Weissenbach J."/>
            <person name="Quetier F."/>
            <person name="Wincker P."/>
        </authorList>
    </citation>
    <scope>NUCLEOTIDE SEQUENCE [LARGE SCALE GENOMIC DNA]</scope>
    <source>
        <strain evidence="3">cv. Pinot noir / PN40024</strain>
    </source>
</reference>
<dbReference type="HOGENOM" id="CLU_112626_0_0_1"/>
<protein>
    <submittedName>
        <fullName evidence="2">Uncharacterized protein</fullName>
    </submittedName>
</protein>
<evidence type="ECO:0000313" key="3">
    <source>
        <dbReference type="Proteomes" id="UP000009183"/>
    </source>
</evidence>
<dbReference type="PaxDb" id="29760-VIT_00s0481g00030.t01"/>
<dbReference type="EMBL" id="FN595539">
    <property type="protein sequence ID" value="CCB50137.1"/>
    <property type="molecule type" value="Genomic_DNA"/>
</dbReference>
<dbReference type="Proteomes" id="UP000009183">
    <property type="component" value="Unassembled WGS sequence, unordered"/>
</dbReference>
<dbReference type="eggNOG" id="KOG0032">
    <property type="taxonomic scope" value="Eukaryota"/>
</dbReference>
<proteinExistence type="predicted"/>
<dbReference type="OrthoDB" id="1745513at2759"/>
<name>F6HD42_VITVI</name>
<keyword evidence="3" id="KW-1185">Reference proteome</keyword>
<evidence type="ECO:0000313" key="2">
    <source>
        <dbReference type="EMBL" id="CCB50137.1"/>
    </source>
</evidence>
<accession>F6HD42</accession>
<dbReference type="InParanoid" id="F6HD42"/>
<feature type="compositionally biased region" description="Basic and acidic residues" evidence="1">
    <location>
        <begin position="155"/>
        <end position="170"/>
    </location>
</feature>
<feature type="region of interest" description="Disordered" evidence="1">
    <location>
        <begin position="1"/>
        <end position="35"/>
    </location>
</feature>
<gene>
    <name evidence="2" type="ORF">VIT_00s0481g00030</name>
</gene>
<sequence>MGICASKPLKPNPYAPESLEPSTTPGVVSKDEAEGSGKHLPIFPFYSPNSTHYLSSKKSPTLWSASSTPQRFFKRPFLPPSLAKHIKALLARRQGKKVAAIPEGVDEEAAAGGLDKSFESSKQFTSRYEVGEEVGRGHFGYTCSAWFKKPMPKGKEEFTATHSPLEEKGNMSRGPPDNVLW</sequence>
<dbReference type="AlphaFoldDB" id="F6HD42"/>